<dbReference type="InterPro" id="IPR015088">
    <property type="entry name" value="Znf_DNA-dir_DNA_pol_B_alpha"/>
</dbReference>
<dbReference type="GO" id="GO:0006272">
    <property type="term" value="P:leading strand elongation"/>
    <property type="evidence" value="ECO:0007669"/>
    <property type="project" value="TreeGrafter"/>
</dbReference>
<feature type="region of interest" description="Disordered" evidence="14">
    <location>
        <begin position="1"/>
        <end position="32"/>
    </location>
</feature>
<evidence type="ECO:0000259" key="17">
    <source>
        <dbReference type="Pfam" id="PF08996"/>
    </source>
</evidence>
<dbReference type="GO" id="GO:0033554">
    <property type="term" value="P:cellular response to stress"/>
    <property type="evidence" value="ECO:0007669"/>
    <property type="project" value="UniProtKB-ARBA"/>
</dbReference>
<dbReference type="InterPro" id="IPR012337">
    <property type="entry name" value="RNaseH-like_sf"/>
</dbReference>
<feature type="domain" description="DNA-directed DNA polymerase family B exonuclease" evidence="16">
    <location>
        <begin position="556"/>
        <end position="809"/>
    </location>
</feature>
<dbReference type="GO" id="GO:0000166">
    <property type="term" value="F:nucleotide binding"/>
    <property type="evidence" value="ECO:0007669"/>
    <property type="project" value="InterPro"/>
</dbReference>
<dbReference type="InterPro" id="IPR045846">
    <property type="entry name" value="POLBc_alpha"/>
</dbReference>
<evidence type="ECO:0000256" key="3">
    <source>
        <dbReference type="ARBA" id="ARBA00022679"/>
    </source>
</evidence>
<feature type="region of interest" description="Disordered" evidence="14">
    <location>
        <begin position="972"/>
        <end position="993"/>
    </location>
</feature>
<dbReference type="FunFam" id="1.10.287.690:FF:000003">
    <property type="entry name" value="DNA polymerase"/>
    <property type="match status" value="1"/>
</dbReference>
<keyword evidence="13" id="KW-0175">Coiled coil</keyword>
<dbReference type="EC" id="2.7.7.7" evidence="12"/>
<evidence type="ECO:0000256" key="4">
    <source>
        <dbReference type="ARBA" id="ARBA00022695"/>
    </source>
</evidence>
<comment type="catalytic activity">
    <reaction evidence="12">
        <text>DNA(n) + a 2'-deoxyribonucleoside 5'-triphosphate = DNA(n+1) + diphosphate</text>
        <dbReference type="Rhea" id="RHEA:22508"/>
        <dbReference type="Rhea" id="RHEA-COMP:17339"/>
        <dbReference type="Rhea" id="RHEA-COMP:17340"/>
        <dbReference type="ChEBI" id="CHEBI:33019"/>
        <dbReference type="ChEBI" id="CHEBI:61560"/>
        <dbReference type="ChEBI" id="CHEBI:173112"/>
        <dbReference type="EC" id="2.7.7.7"/>
    </reaction>
</comment>
<keyword evidence="8" id="KW-0862">Zinc</keyword>
<evidence type="ECO:0000259" key="18">
    <source>
        <dbReference type="Pfam" id="PF12254"/>
    </source>
</evidence>
<keyword evidence="20" id="KW-1185">Reference proteome</keyword>
<proteinExistence type="inferred from homology"/>
<dbReference type="Proteomes" id="UP001295423">
    <property type="component" value="Unassembled WGS sequence"/>
</dbReference>
<dbReference type="Gene3D" id="3.30.420.10">
    <property type="entry name" value="Ribonuclease H-like superfamily/Ribonuclease H"/>
    <property type="match status" value="1"/>
</dbReference>
<dbReference type="GO" id="GO:0003682">
    <property type="term" value="F:chromatin binding"/>
    <property type="evidence" value="ECO:0007669"/>
    <property type="project" value="TreeGrafter"/>
</dbReference>
<feature type="domain" description="DNA polymerase alpha catalytic subunit N-terminal" evidence="18">
    <location>
        <begin position="16"/>
        <end position="79"/>
    </location>
</feature>
<dbReference type="GO" id="GO:0003697">
    <property type="term" value="F:single-stranded DNA binding"/>
    <property type="evidence" value="ECO:0007669"/>
    <property type="project" value="TreeGrafter"/>
</dbReference>
<dbReference type="InterPro" id="IPR043502">
    <property type="entry name" value="DNA/RNA_pol_sf"/>
</dbReference>
<sequence length="1578" mass="178089">MAKSKAERKAAMDRFRSAKRKREMGEDDDIFEANMKEEDDVYDVVDEEEYANLVNSRRQREDFVVDDDGLGYYDDGEERLGDEEHGNQRVKKRNGSAALTTAALKKARKQRAALEANAAAAAAQVQEITSTNRSMWDFVQQGTSAGRKSSSAKRSSASRSASSNLDAMLGELDDLTPTRVSSSSVRGSNRPAQRRQFRTSNAAARRCGVRTSVSRSRAPVRSHHHRARDEPMQDHATNEDDEDDEPIDSGFGDDFGNDDDDDHMMEPDENGSSPTIKQETSPDNNNRTSETNDSATGDSSNSKTPLDDGQLSSAEPVTPEEANQPTPSIRKRLAPRRLLQNRSAAAKKAAESKKASMDPTTNQQTNNKHSTTSAPAIDFSSSSFAQAQEIAAESANTVSPASKDLDSYIVQKEDERYLDIFWMDAKEVRGDIHLYGKVASKQEDQSKSQEFVSCCVVVKGNLRNLFVLPRKNAEGDYVGMEHVHGEMKNILQPSCIPKIAGATWGGKMVEREYAFEDPDVPREKTKYLKVVYDAKHPSPQEDICHNGGEYVHKILNAKATILETFILKRHLMGPCWIRIQDPQPNRIGQISWCGLEVEVDSPKKLKRLDMVVPPGTPPRPSPTVVAVTLKLKTIVNQSTHKNEIVSVSAVCHKKVFLDSATDQSSGHMTQVSLIRPIHLEDQDTSTMAQFPRDMDQEIAAKMPQLKQMANERMLLSYLTTQLGNWDPDVIVGHNAWGHDIQVLLSRCVELKIKQWSKFGRHKKIELPNRSHFNSGKEWAFRDALSGRLLCDTYLGAKEHLRETTYSLKNLAETQLKTTRQEIEPMDTPQYFRTSKTIVGLALHTLNDAQLVQKLMFKLQLLPLTKQLTNIAGNIWSSTMRSNRAERTEYLLLHEFHRLKFLVPEKYRNKREEGGGKAKYSGGLVLEPKKGLYDTYILLLDFNSLYPSLIQEYNLCFTTVNDWARFHRQQMMKHKEPGDANGEDNLPPLPEETNQRGVLPKVIKSLVERRRQVKRLMKSESNPDRHEELDIKQKAFKLTANSMYGCLGFSHSRFYAQPIAAMVTSMGRQTLQRTVDIAQTTVGLEVVYGDTDSIMINTRISDANGLGTVMKLGEQVKKEVNKLYKTLELEIDGVFKTMLLLKKKKYAAITAELKKNGEISYGREEKGLDLVRRDWCVQSKDTGRYILDQILNTAQEKEVSVERILTHLEELAQKMRDGQLPLEKYTITKGLSKHPSDYPDGKALPHVHVAKMMIKNNRRLTVGDHIPYIITEPLENTDEKEKSKSATERARHPDEIARSNGALKPDIEWYLTQQILPPVGRLCEPIEGLSQGLIAQRLGLDSAKYQQRSVFGGDDLDDDQLVNYVPESFKSDEERFQSVRKLTIPCLSCGTDSEFKGVLYVHKTDQGTGTIASGFQCSDPACQNPRYWGSATPFECMSRIMNAMTMLKRDVLQDYYKGELRCDDPLCGLVTRQVSVCGGVCLNRGCIGRMNPLVDERSVQNQLKYLECIFDTDHTCRQLETKGTFGNKQELDKYISKQDRIMTNELHHIAKENVDECAYNWIAPSFWQSMFGPIAAKKQ</sequence>
<comment type="subcellular location">
    <subcellularLocation>
        <location evidence="1">Nucleus</location>
    </subcellularLocation>
</comment>
<dbReference type="SUPFAM" id="SSF53098">
    <property type="entry name" value="Ribonuclease H-like"/>
    <property type="match status" value="1"/>
</dbReference>
<dbReference type="Pfam" id="PF03104">
    <property type="entry name" value="DNA_pol_B_exo1"/>
    <property type="match status" value="1"/>
</dbReference>
<evidence type="ECO:0000259" key="15">
    <source>
        <dbReference type="Pfam" id="PF00136"/>
    </source>
</evidence>
<dbReference type="Pfam" id="PF08996">
    <property type="entry name" value="zf-DNA_Pol"/>
    <property type="match status" value="1"/>
</dbReference>
<feature type="region of interest" description="Disordered" evidence="14">
    <location>
        <begin position="1276"/>
        <end position="1297"/>
    </location>
</feature>
<feature type="compositionally biased region" description="Polar residues" evidence="14">
    <location>
        <begin position="270"/>
        <end position="327"/>
    </location>
</feature>
<dbReference type="GO" id="GO:0008270">
    <property type="term" value="F:zinc ion binding"/>
    <property type="evidence" value="ECO:0007669"/>
    <property type="project" value="UniProtKB-KW"/>
</dbReference>
<evidence type="ECO:0000256" key="7">
    <source>
        <dbReference type="ARBA" id="ARBA00022771"/>
    </source>
</evidence>
<dbReference type="CDD" id="cd05776">
    <property type="entry name" value="DNA_polB_alpha_exo"/>
    <property type="match status" value="1"/>
</dbReference>
<dbReference type="SMART" id="SM00486">
    <property type="entry name" value="POLBc"/>
    <property type="match status" value="1"/>
</dbReference>
<feature type="compositionally biased region" description="Basic and acidic residues" evidence="14">
    <location>
        <begin position="1276"/>
        <end position="1296"/>
    </location>
</feature>
<dbReference type="GO" id="GO:0005658">
    <property type="term" value="C:alpha DNA polymerase:primase complex"/>
    <property type="evidence" value="ECO:0007669"/>
    <property type="project" value="TreeGrafter"/>
</dbReference>
<accession>A0AAD2CMN1</accession>
<dbReference type="GO" id="GO:0006273">
    <property type="term" value="P:lagging strand elongation"/>
    <property type="evidence" value="ECO:0007669"/>
    <property type="project" value="TreeGrafter"/>
</dbReference>
<evidence type="ECO:0000256" key="13">
    <source>
        <dbReference type="SAM" id="Coils"/>
    </source>
</evidence>
<dbReference type="FunFam" id="1.10.132.60:FF:000004">
    <property type="entry name" value="DNA polymerase"/>
    <property type="match status" value="1"/>
</dbReference>
<dbReference type="InterPro" id="IPR006172">
    <property type="entry name" value="DNA-dir_DNA_pol_B"/>
</dbReference>
<evidence type="ECO:0000256" key="8">
    <source>
        <dbReference type="ARBA" id="ARBA00022833"/>
    </source>
</evidence>
<dbReference type="PROSITE" id="PS00116">
    <property type="entry name" value="DNA_POLYMERASE_B"/>
    <property type="match status" value="1"/>
</dbReference>
<evidence type="ECO:0000256" key="6">
    <source>
        <dbReference type="ARBA" id="ARBA00022723"/>
    </source>
</evidence>
<dbReference type="PRINTS" id="PR00106">
    <property type="entry name" value="DNAPOLB"/>
</dbReference>
<keyword evidence="6" id="KW-0479">Metal-binding</keyword>
<dbReference type="InterPro" id="IPR024647">
    <property type="entry name" value="DNA_pol_a_cat_su_N"/>
</dbReference>
<evidence type="ECO:0000313" key="19">
    <source>
        <dbReference type="EMBL" id="CAJ1936319.1"/>
    </source>
</evidence>
<keyword evidence="5 12" id="KW-0235">DNA replication</keyword>
<evidence type="ECO:0000256" key="10">
    <source>
        <dbReference type="ARBA" id="ARBA00023125"/>
    </source>
</evidence>
<dbReference type="Gene3D" id="3.90.1600.10">
    <property type="entry name" value="Palm domain of DNA polymerase"/>
    <property type="match status" value="2"/>
</dbReference>
<feature type="compositionally biased region" description="Basic and acidic residues" evidence="14">
    <location>
        <begin position="227"/>
        <end position="238"/>
    </location>
</feature>
<feature type="compositionally biased region" description="Low complexity" evidence="14">
    <location>
        <begin position="179"/>
        <end position="188"/>
    </location>
</feature>
<feature type="compositionally biased region" description="Acidic residues" evidence="14">
    <location>
        <begin position="255"/>
        <end position="269"/>
    </location>
</feature>
<dbReference type="InterPro" id="IPR006134">
    <property type="entry name" value="DNA-dir_DNA_pol_B_multi_dom"/>
</dbReference>
<dbReference type="SUPFAM" id="SSF56672">
    <property type="entry name" value="DNA/RNA polymerases"/>
    <property type="match status" value="1"/>
</dbReference>
<dbReference type="Gene3D" id="1.10.3200.20">
    <property type="entry name" value="DNA Polymerase alpha, zinc finger"/>
    <property type="match status" value="1"/>
</dbReference>
<gene>
    <name evidence="19" type="ORF">CYCCA115_LOCUS5132</name>
</gene>
<evidence type="ECO:0000256" key="2">
    <source>
        <dbReference type="ARBA" id="ARBA00005755"/>
    </source>
</evidence>
<keyword evidence="7" id="KW-0863">Zinc-finger</keyword>
<keyword evidence="11" id="KW-0539">Nucleus</keyword>
<dbReference type="Gene3D" id="1.10.132.60">
    <property type="entry name" value="DNA polymerase family B, C-terminal domain"/>
    <property type="match status" value="1"/>
</dbReference>
<feature type="domain" description="Zinc finger DNA-directed DNA polymerase family B alpha" evidence="17">
    <location>
        <begin position="1369"/>
        <end position="1565"/>
    </location>
</feature>
<organism evidence="19 20">
    <name type="scientific">Cylindrotheca closterium</name>
    <dbReference type="NCBI Taxonomy" id="2856"/>
    <lineage>
        <taxon>Eukaryota</taxon>
        <taxon>Sar</taxon>
        <taxon>Stramenopiles</taxon>
        <taxon>Ochrophyta</taxon>
        <taxon>Bacillariophyta</taxon>
        <taxon>Bacillariophyceae</taxon>
        <taxon>Bacillariophycidae</taxon>
        <taxon>Bacillariales</taxon>
        <taxon>Bacillariaceae</taxon>
        <taxon>Cylindrotheca</taxon>
    </lineage>
</organism>
<feature type="coiled-coil region" evidence="13">
    <location>
        <begin position="97"/>
        <end position="131"/>
    </location>
</feature>
<feature type="compositionally biased region" description="Basic and acidic residues" evidence="14">
    <location>
        <begin position="1"/>
        <end position="16"/>
    </location>
</feature>
<feature type="compositionally biased region" description="Polar residues" evidence="14">
    <location>
        <begin position="358"/>
        <end position="376"/>
    </location>
</feature>
<keyword evidence="9 12" id="KW-0239">DNA-directed DNA polymerase</keyword>
<dbReference type="PANTHER" id="PTHR45861:SF1">
    <property type="entry name" value="DNA POLYMERASE ALPHA CATALYTIC SUBUNIT"/>
    <property type="match status" value="1"/>
</dbReference>
<dbReference type="Gene3D" id="3.30.70.2820">
    <property type="match status" value="1"/>
</dbReference>
<keyword evidence="10 12" id="KW-0238">DNA-binding</keyword>
<dbReference type="InterPro" id="IPR006133">
    <property type="entry name" value="DNA-dir_DNA_pol_B_exonuc"/>
</dbReference>
<dbReference type="InterPro" id="IPR023211">
    <property type="entry name" value="DNA_pol_palm_dom_sf"/>
</dbReference>
<dbReference type="InterPro" id="IPR036397">
    <property type="entry name" value="RNaseH_sf"/>
</dbReference>
<dbReference type="Pfam" id="PF00136">
    <property type="entry name" value="DNA_pol_B"/>
    <property type="match status" value="1"/>
</dbReference>
<dbReference type="Gene3D" id="2.40.50.730">
    <property type="match status" value="1"/>
</dbReference>
<dbReference type="InterPro" id="IPR038256">
    <property type="entry name" value="Pol_alpha_znc_sf"/>
</dbReference>
<dbReference type="GO" id="GO:0003887">
    <property type="term" value="F:DNA-directed DNA polymerase activity"/>
    <property type="evidence" value="ECO:0007669"/>
    <property type="project" value="UniProtKB-KW"/>
</dbReference>
<feature type="region of interest" description="Disordered" evidence="14">
    <location>
        <begin position="74"/>
        <end position="96"/>
    </location>
</feature>
<evidence type="ECO:0000256" key="11">
    <source>
        <dbReference type="ARBA" id="ARBA00023242"/>
    </source>
</evidence>
<evidence type="ECO:0000256" key="1">
    <source>
        <dbReference type="ARBA" id="ARBA00004123"/>
    </source>
</evidence>
<dbReference type="PANTHER" id="PTHR45861">
    <property type="entry name" value="DNA POLYMERASE ALPHA CATALYTIC SUBUNIT"/>
    <property type="match status" value="1"/>
</dbReference>
<comment type="caution">
    <text evidence="19">The sequence shown here is derived from an EMBL/GenBank/DDBJ whole genome shotgun (WGS) entry which is preliminary data.</text>
</comment>
<dbReference type="NCBIfam" id="TIGR00592">
    <property type="entry name" value="pol2"/>
    <property type="match status" value="1"/>
</dbReference>
<evidence type="ECO:0000256" key="5">
    <source>
        <dbReference type="ARBA" id="ARBA00022705"/>
    </source>
</evidence>
<dbReference type="Pfam" id="PF12254">
    <property type="entry name" value="DNA_pol_alpha_N"/>
    <property type="match status" value="1"/>
</dbReference>
<dbReference type="CDD" id="cd05532">
    <property type="entry name" value="POLBc_alpha"/>
    <property type="match status" value="1"/>
</dbReference>
<feature type="region of interest" description="Disordered" evidence="14">
    <location>
        <begin position="139"/>
        <end position="376"/>
    </location>
</feature>
<keyword evidence="3 12" id="KW-0808">Transferase</keyword>
<dbReference type="GO" id="GO:1902975">
    <property type="term" value="P:mitotic DNA replication initiation"/>
    <property type="evidence" value="ECO:0007669"/>
    <property type="project" value="InterPro"/>
</dbReference>
<dbReference type="InterPro" id="IPR017964">
    <property type="entry name" value="DNA-dir_DNA_pol_B_CS"/>
</dbReference>
<name>A0AAD2CMN1_9STRA</name>
<dbReference type="GO" id="GO:0003688">
    <property type="term" value="F:DNA replication origin binding"/>
    <property type="evidence" value="ECO:0007669"/>
    <property type="project" value="TreeGrafter"/>
</dbReference>
<reference evidence="19" key="1">
    <citation type="submission" date="2023-08" db="EMBL/GenBank/DDBJ databases">
        <authorList>
            <person name="Audoor S."/>
            <person name="Bilcke G."/>
        </authorList>
    </citation>
    <scope>NUCLEOTIDE SEQUENCE</scope>
</reference>
<feature type="domain" description="DNA-directed DNA polymerase family B multifunctional" evidence="15">
    <location>
        <begin position="874"/>
        <end position="1325"/>
    </location>
</feature>
<dbReference type="InterPro" id="IPR042087">
    <property type="entry name" value="DNA_pol_B_thumb"/>
</dbReference>
<evidence type="ECO:0000256" key="9">
    <source>
        <dbReference type="ARBA" id="ARBA00022932"/>
    </source>
</evidence>
<comment type="similarity">
    <text evidence="2 12">Belongs to the DNA polymerase type-B family.</text>
</comment>
<protein>
    <recommendedName>
        <fullName evidence="12">DNA polymerase</fullName>
        <ecNumber evidence="12">2.7.7.7</ecNumber>
    </recommendedName>
</protein>
<keyword evidence="4 12" id="KW-0548">Nucleotidyltransferase</keyword>
<dbReference type="EMBL" id="CAKOGP040000557">
    <property type="protein sequence ID" value="CAJ1936319.1"/>
    <property type="molecule type" value="Genomic_DNA"/>
</dbReference>
<evidence type="ECO:0000256" key="14">
    <source>
        <dbReference type="SAM" id="MobiDB-lite"/>
    </source>
</evidence>
<evidence type="ECO:0000259" key="16">
    <source>
        <dbReference type="Pfam" id="PF03104"/>
    </source>
</evidence>
<evidence type="ECO:0000313" key="20">
    <source>
        <dbReference type="Proteomes" id="UP001295423"/>
    </source>
</evidence>
<feature type="compositionally biased region" description="Basic and acidic residues" evidence="14">
    <location>
        <begin position="78"/>
        <end position="87"/>
    </location>
</feature>
<feature type="compositionally biased region" description="Low complexity" evidence="14">
    <location>
        <begin position="144"/>
        <end position="163"/>
    </location>
</feature>
<evidence type="ECO:0000256" key="12">
    <source>
        <dbReference type="RuleBase" id="RU000442"/>
    </source>
</evidence>